<name>A0A117PF42_9ACTN</name>
<feature type="transmembrane region" description="Helical" evidence="1">
    <location>
        <begin position="12"/>
        <end position="31"/>
    </location>
</feature>
<accession>A0A117PF42</accession>
<dbReference type="STRING" id="146536.AQI70_13380"/>
<dbReference type="PANTHER" id="PTHR42877:SF4">
    <property type="entry name" value="FAD_NAD(P)-BINDING DOMAIN-CONTAINING PROTEIN-RELATED"/>
    <property type="match status" value="1"/>
</dbReference>
<sequence>MIRRPPRRRNDVPHVLIVGAGLSGLGLGMALKRSGHHHFTILEKADDIGGVWRDNTYPGAACDIPAHLYSYSFEPHNWTQRYAGQREILDYLRGCADKHGLDEHLRLGTEVRRADFDEGAGRWRVRTGTGEILEADVLVPACGQLNQPFYPDIPGADRFTGKSFHSARWDHSYDLRGRRVAVIGTGASAIQIVPQVAAQAAHLTVFQRSAPYIVPRWDRAYRRRSAGVGRLAGKAARLGWWLFNESAVPGLTRRWPISRLTSYGCAAQLERQVHDPSVRERLTPQDEVGCKRIGISSDYYPTFNRPHVELVTDTISEITEHGVRTGRGAEHRVDAIIYATGFCATNFLASLRITGRGRRVLSDTWRDGARAHLGMTVPGFPNMFLLYGPHTNVGAGSVVYMVESQIRYIIDALRLIRRGRRRHLEVRPETEASFTAEMRRRLSGTVWATCRNWYRGTNEHVTTNWPGQTTEYRRRTRRVNLAHYQPGG</sequence>
<dbReference type="Pfam" id="PF13738">
    <property type="entry name" value="Pyr_redox_3"/>
    <property type="match status" value="1"/>
</dbReference>
<reference evidence="2 3" key="1">
    <citation type="submission" date="2015-10" db="EMBL/GenBank/DDBJ databases">
        <title>Draft genome sequence of Streptomyces curacoi DSM 40107, type strain for the species Streptomyces curacoi.</title>
        <authorList>
            <person name="Ruckert C."/>
            <person name="Winkler A."/>
            <person name="Kalinowski J."/>
            <person name="Kampfer P."/>
            <person name="Glaeser S."/>
        </authorList>
    </citation>
    <scope>NUCLEOTIDE SEQUENCE [LARGE SCALE GENOMIC DNA]</scope>
    <source>
        <strain evidence="2 3">DSM 40107</strain>
    </source>
</reference>
<keyword evidence="1" id="KW-0812">Transmembrane</keyword>
<dbReference type="EMBL" id="LMWJ01000007">
    <property type="protein sequence ID" value="KUM78454.1"/>
    <property type="molecule type" value="Genomic_DNA"/>
</dbReference>
<dbReference type="Proteomes" id="UP000054024">
    <property type="component" value="Unassembled WGS sequence"/>
</dbReference>
<protein>
    <recommendedName>
        <fullName evidence="4">4-hydroxyacetophenone monooxygenase</fullName>
    </recommendedName>
</protein>
<dbReference type="AlphaFoldDB" id="A0A117PF42"/>
<dbReference type="OrthoDB" id="5168853at2"/>
<evidence type="ECO:0000313" key="3">
    <source>
        <dbReference type="Proteomes" id="UP000054024"/>
    </source>
</evidence>
<keyword evidence="3" id="KW-1185">Reference proteome</keyword>
<keyword evidence="1" id="KW-0472">Membrane</keyword>
<gene>
    <name evidence="2" type="ORF">AQI70_13380</name>
</gene>
<proteinExistence type="predicted"/>
<evidence type="ECO:0000256" key="1">
    <source>
        <dbReference type="SAM" id="Phobius"/>
    </source>
</evidence>
<comment type="caution">
    <text evidence="2">The sequence shown here is derived from an EMBL/GenBank/DDBJ whole genome shotgun (WGS) entry which is preliminary data.</text>
</comment>
<dbReference type="InterPro" id="IPR036188">
    <property type="entry name" value="FAD/NAD-bd_sf"/>
</dbReference>
<evidence type="ECO:0008006" key="4">
    <source>
        <dbReference type="Google" id="ProtNLM"/>
    </source>
</evidence>
<dbReference type="SUPFAM" id="SSF51905">
    <property type="entry name" value="FAD/NAD(P)-binding domain"/>
    <property type="match status" value="2"/>
</dbReference>
<organism evidence="2 3">
    <name type="scientific">Streptomyces curacoi</name>
    <dbReference type="NCBI Taxonomy" id="146536"/>
    <lineage>
        <taxon>Bacteria</taxon>
        <taxon>Bacillati</taxon>
        <taxon>Actinomycetota</taxon>
        <taxon>Actinomycetes</taxon>
        <taxon>Kitasatosporales</taxon>
        <taxon>Streptomycetaceae</taxon>
        <taxon>Streptomyces</taxon>
    </lineage>
</organism>
<evidence type="ECO:0000313" key="2">
    <source>
        <dbReference type="EMBL" id="KUM78454.1"/>
    </source>
</evidence>
<dbReference type="Gene3D" id="3.50.50.60">
    <property type="entry name" value="FAD/NAD(P)-binding domain"/>
    <property type="match status" value="2"/>
</dbReference>
<dbReference type="InterPro" id="IPR051209">
    <property type="entry name" value="FAD-bind_Monooxygenase_sf"/>
</dbReference>
<keyword evidence="1" id="KW-1133">Transmembrane helix</keyword>
<dbReference type="PANTHER" id="PTHR42877">
    <property type="entry name" value="L-ORNITHINE N(5)-MONOOXYGENASE-RELATED"/>
    <property type="match status" value="1"/>
</dbReference>